<dbReference type="AlphaFoldDB" id="F0U9A2"/>
<accession>F0U9A2</accession>
<evidence type="ECO:0000313" key="1">
    <source>
        <dbReference type="EMBL" id="EGC41052.1"/>
    </source>
</evidence>
<organism evidence="2">
    <name type="scientific">Ajellomyces capsulatus (strain H88)</name>
    <name type="common">Darling's disease fungus</name>
    <name type="synonym">Histoplasma capsulatum</name>
    <dbReference type="NCBI Taxonomy" id="544711"/>
    <lineage>
        <taxon>Eukaryota</taxon>
        <taxon>Fungi</taxon>
        <taxon>Dikarya</taxon>
        <taxon>Ascomycota</taxon>
        <taxon>Pezizomycotina</taxon>
        <taxon>Eurotiomycetes</taxon>
        <taxon>Eurotiomycetidae</taxon>
        <taxon>Onygenales</taxon>
        <taxon>Ajellomycetaceae</taxon>
        <taxon>Histoplasma</taxon>
    </lineage>
</organism>
<dbReference type="OMA" id="HYHIASG"/>
<protein>
    <submittedName>
        <fullName evidence="1">Predicted protein</fullName>
    </submittedName>
</protein>
<evidence type="ECO:0000313" key="2">
    <source>
        <dbReference type="Proteomes" id="UP000008142"/>
    </source>
</evidence>
<name>F0U9A2_AJEC8</name>
<sequence>MPIIESWSDETNLRPLSGTKNLQSRRPVKGEVISEYCRIGWVLEKQVVNKAEVDRSPNGGHYHIASGREKEENYFGTSKPKALLIVSFGDTPIEPLKSIKYKLTAKLFSPMGLFRSSYYSLYFSVLCSNRNASFGQDEVKAFYNR</sequence>
<gene>
    <name evidence="1" type="ORF">HCEG_00414</name>
</gene>
<reference evidence="2" key="1">
    <citation type="submission" date="2008-07" db="EMBL/GenBank/DDBJ databases">
        <title>Annotation of Ajellomyces capsulatus strain H88.</title>
        <authorList>
            <person name="Champion M."/>
            <person name="Cuomo C."/>
            <person name="Ma L.-J."/>
            <person name="Henn M.R."/>
            <person name="Sil A."/>
            <person name="Goldman B."/>
            <person name="Young S.K."/>
            <person name="Kodira C.D."/>
            <person name="Zeng Q."/>
            <person name="Koehrsen M."/>
            <person name="Alvarado L."/>
            <person name="Berlin A."/>
            <person name="Borenstein D."/>
            <person name="Chen Z."/>
            <person name="Engels R."/>
            <person name="Freedman E."/>
            <person name="Gellesch M."/>
            <person name="Goldberg J."/>
            <person name="Griggs A."/>
            <person name="Gujja S."/>
            <person name="Heiman D."/>
            <person name="Hepburn T."/>
            <person name="Howarth C."/>
            <person name="Jen D."/>
            <person name="Larson L."/>
            <person name="Lewis B."/>
            <person name="Mehta T."/>
            <person name="Park D."/>
            <person name="Pearson M."/>
            <person name="Roberts A."/>
            <person name="Saif S."/>
            <person name="Shea T."/>
            <person name="Shenoy N."/>
            <person name="Sisk P."/>
            <person name="Stolte C."/>
            <person name="Sykes S."/>
            <person name="Walk T."/>
            <person name="White J."/>
            <person name="Yandava C."/>
            <person name="Klein B."/>
            <person name="McEwen J.G."/>
            <person name="Puccia R."/>
            <person name="Goldman G.H."/>
            <person name="Felipe M.S."/>
            <person name="Nino-Vega G."/>
            <person name="San-Blas G."/>
            <person name="Taylor J."/>
            <person name="Mendoza L."/>
            <person name="Galagan J."/>
            <person name="Nusbaum C."/>
            <person name="Birren B."/>
        </authorList>
    </citation>
    <scope>NUCLEOTIDE SEQUENCE [LARGE SCALE GENOMIC DNA]</scope>
    <source>
        <strain evidence="2">H88</strain>
    </source>
</reference>
<dbReference type="HOGENOM" id="CLU_1824776_0_0_1"/>
<dbReference type="EMBL" id="DS990636">
    <property type="protein sequence ID" value="EGC41052.1"/>
    <property type="molecule type" value="Genomic_DNA"/>
</dbReference>
<proteinExistence type="predicted"/>
<dbReference type="Proteomes" id="UP000008142">
    <property type="component" value="Unassembled WGS sequence"/>
</dbReference>